<dbReference type="STRING" id="15368.A0A0Q3EE44"/>
<dbReference type="OrthoDB" id="602760at2759"/>
<dbReference type="InterPro" id="IPR055414">
    <property type="entry name" value="LRR_R13L4/SHOC2-like"/>
</dbReference>
<dbReference type="SUPFAM" id="SSF52047">
    <property type="entry name" value="RNI-like"/>
    <property type="match status" value="1"/>
</dbReference>
<keyword evidence="6" id="KW-0175">Coiled coil</keyword>
<dbReference type="CDD" id="cd14798">
    <property type="entry name" value="RX-CC_like"/>
    <property type="match status" value="1"/>
</dbReference>
<feature type="domain" description="NB-ARC" evidence="7">
    <location>
        <begin position="174"/>
        <end position="321"/>
    </location>
</feature>
<evidence type="ECO:0000256" key="3">
    <source>
        <dbReference type="ARBA" id="ARBA00022737"/>
    </source>
</evidence>
<dbReference type="PANTHER" id="PTHR23155:SF1107">
    <property type="entry name" value="OS08G0373000 PROTEIN"/>
    <property type="match status" value="1"/>
</dbReference>
<sequence>MALSAATGALQPVLGKLATLAGDEYKRLKGIRGEIESLSRELAAMNAFLEKMSAAEDDPDPQDSSWMNEVRELSYDAEDNLDDFMARVAAGDGPDARPDRFMGKIKGLVGPTKARHRIAKAIEDLKRQAVEVSQRNARYRSGEPAASVSNKYKVDRRALAIFEDASKLVGVDGPKEEVIQLLADDGESKQQPPKVVSIVGSGGLGNTTLANKVYQELKWGFDCDAFLSASQNPDIVSVMSKIFSQLNKNYSAAAKEDLPTLITKIRDFLTDRNKRYFIVVDDIWKVETWNDIKYAFPITNSGSIIITTTRINLVAQSCCSSFSGHIYNMRPLDEVHSKQLFYGRLFNSEEKCPSHLKEISSQILEKCAGNKKDTWERVKDSIGRALRNASDSVMVNIISLSYWDLLRHLKTCLLYLSIFPEDFTINKENLIRRWIGEGFIHKQDGYTLHESGQMCFNELINRSLIQPAKLGKIFGQVKSCRVHDTVLDFIVSKAVEENFVTIIGVPGVNPNPRNKVRRLSLQNGGEIPAGLVISSARSLHVFGPNAKIPSLSESRLLRVLDYEDCSQLEDGHLTGIGNLLHLKYLRFNYAGDGLTKLPEQVARLPQLGIDIRDYNKIIEIPSTIWQLEWLSIRDAEVPDEVLDMQGLQVLGRLDVYRKSTEFLVGLGQLKNLRKLSLIFDSVGLKYKDWAVKPAKVVSSIAELSKAGLQSLKIRINGPADEILKEDWFPESDPPSAYGLQEFVIVAKRLWGVPTWMSSLVNLEKLRIPMDRVGEEDLKILRGLPGLRHLHISRLWGQIDPNDDFEAAFERAMEAHPNRPTFTHSTIPRKVDFTEL</sequence>
<dbReference type="Gramene" id="KQJ85950">
    <property type="protein sequence ID" value="KQJ85950"/>
    <property type="gene ID" value="BRADI_4g02544v3"/>
</dbReference>
<evidence type="ECO:0000256" key="6">
    <source>
        <dbReference type="ARBA" id="ARBA00023054"/>
    </source>
</evidence>
<evidence type="ECO:0000256" key="2">
    <source>
        <dbReference type="ARBA" id="ARBA00022614"/>
    </source>
</evidence>
<evidence type="ECO:0000259" key="10">
    <source>
        <dbReference type="Pfam" id="PF23598"/>
    </source>
</evidence>
<organism evidence="11">
    <name type="scientific">Brachypodium distachyon</name>
    <name type="common">Purple false brome</name>
    <name type="synonym">Trachynia distachya</name>
    <dbReference type="NCBI Taxonomy" id="15368"/>
    <lineage>
        <taxon>Eukaryota</taxon>
        <taxon>Viridiplantae</taxon>
        <taxon>Streptophyta</taxon>
        <taxon>Embryophyta</taxon>
        <taxon>Tracheophyta</taxon>
        <taxon>Spermatophyta</taxon>
        <taxon>Magnoliopsida</taxon>
        <taxon>Liliopsida</taxon>
        <taxon>Poales</taxon>
        <taxon>Poaceae</taxon>
        <taxon>BOP clade</taxon>
        <taxon>Pooideae</taxon>
        <taxon>Stipodae</taxon>
        <taxon>Brachypodieae</taxon>
        <taxon>Brachypodium</taxon>
    </lineage>
</organism>
<keyword evidence="2" id="KW-0433">Leucine-rich repeat</keyword>
<dbReference type="InterPro" id="IPR036388">
    <property type="entry name" value="WH-like_DNA-bd_sf"/>
</dbReference>
<reference evidence="11" key="2">
    <citation type="submission" date="2017-06" db="EMBL/GenBank/DDBJ databases">
        <title>WGS assembly of Brachypodium distachyon.</title>
        <authorList>
            <consortium name="The International Brachypodium Initiative"/>
            <person name="Lucas S."/>
            <person name="Harmon-Smith M."/>
            <person name="Lail K."/>
            <person name="Tice H."/>
            <person name="Grimwood J."/>
            <person name="Bruce D."/>
            <person name="Barry K."/>
            <person name="Shu S."/>
            <person name="Lindquist E."/>
            <person name="Wang M."/>
            <person name="Pitluck S."/>
            <person name="Vogel J.P."/>
            <person name="Garvin D.F."/>
            <person name="Mockler T.C."/>
            <person name="Schmutz J."/>
            <person name="Rokhsar D."/>
            <person name="Bevan M.W."/>
        </authorList>
    </citation>
    <scope>NUCLEOTIDE SEQUENCE</scope>
    <source>
        <strain evidence="11">Bd21</strain>
    </source>
</reference>
<evidence type="ECO:0000256" key="5">
    <source>
        <dbReference type="ARBA" id="ARBA00022821"/>
    </source>
</evidence>
<comment type="similarity">
    <text evidence="1">Belongs to the disease resistance NB-LRR family.</text>
</comment>
<dbReference type="InterPro" id="IPR041118">
    <property type="entry name" value="Rx_N"/>
</dbReference>
<dbReference type="GO" id="GO:0098542">
    <property type="term" value="P:defense response to other organism"/>
    <property type="evidence" value="ECO:0000318"/>
    <property type="project" value="GO_Central"/>
</dbReference>
<evidence type="ECO:0000313" key="13">
    <source>
        <dbReference type="Proteomes" id="UP000008810"/>
    </source>
</evidence>
<dbReference type="InParanoid" id="A0A0Q3EE44"/>
<evidence type="ECO:0000313" key="11">
    <source>
        <dbReference type="EMBL" id="KQJ85950.2"/>
    </source>
</evidence>
<dbReference type="Gene3D" id="1.10.10.10">
    <property type="entry name" value="Winged helix-like DNA-binding domain superfamily/Winged helix DNA-binding domain"/>
    <property type="match status" value="1"/>
</dbReference>
<dbReference type="GO" id="GO:0009626">
    <property type="term" value="P:plant-type hypersensitive response"/>
    <property type="evidence" value="ECO:0007669"/>
    <property type="project" value="UniProtKB-ARBA"/>
</dbReference>
<reference evidence="12" key="3">
    <citation type="submission" date="2018-08" db="UniProtKB">
        <authorList>
            <consortium name="EnsemblPlants"/>
        </authorList>
    </citation>
    <scope>IDENTIFICATION</scope>
    <source>
        <strain evidence="12">cv. Bd21</strain>
    </source>
</reference>
<protein>
    <recommendedName>
        <fullName evidence="14">NB-ARC domain-containing protein</fullName>
    </recommendedName>
</protein>
<dbReference type="GO" id="GO:0043531">
    <property type="term" value="F:ADP binding"/>
    <property type="evidence" value="ECO:0007669"/>
    <property type="project" value="InterPro"/>
</dbReference>
<dbReference type="Gene3D" id="1.20.5.4130">
    <property type="match status" value="1"/>
</dbReference>
<dbReference type="InterPro" id="IPR044974">
    <property type="entry name" value="Disease_R_plants"/>
</dbReference>
<keyword evidence="5" id="KW-0611">Plant defense</keyword>
<dbReference type="Pfam" id="PF23598">
    <property type="entry name" value="LRR_14"/>
    <property type="match status" value="1"/>
</dbReference>
<keyword evidence="4" id="KW-0547">Nucleotide-binding</keyword>
<gene>
    <name evidence="11" type="ORF">BRADI_4g02544v3</name>
</gene>
<evidence type="ECO:0000313" key="12">
    <source>
        <dbReference type="EnsemblPlants" id="KQJ85950"/>
    </source>
</evidence>
<feature type="domain" description="Disease resistance N-terminal" evidence="8">
    <location>
        <begin position="9"/>
        <end position="92"/>
    </location>
</feature>
<keyword evidence="13" id="KW-1185">Reference proteome</keyword>
<dbReference type="Pfam" id="PF23559">
    <property type="entry name" value="WHD_DRP"/>
    <property type="match status" value="1"/>
</dbReference>
<evidence type="ECO:0000256" key="4">
    <source>
        <dbReference type="ARBA" id="ARBA00022741"/>
    </source>
</evidence>
<dbReference type="InterPro" id="IPR058922">
    <property type="entry name" value="WHD_DRP"/>
</dbReference>
<name>A0A0Q3EE44_BRADI</name>
<dbReference type="EMBL" id="CM000883">
    <property type="protein sequence ID" value="KQJ85950.2"/>
    <property type="molecule type" value="Genomic_DNA"/>
</dbReference>
<dbReference type="InterPro" id="IPR027417">
    <property type="entry name" value="P-loop_NTPase"/>
</dbReference>
<dbReference type="Pfam" id="PF00931">
    <property type="entry name" value="NB-ARC"/>
    <property type="match status" value="1"/>
</dbReference>
<dbReference type="FunFam" id="1.10.10.10:FF:000322">
    <property type="entry name" value="Probable disease resistance protein At1g63360"/>
    <property type="match status" value="1"/>
</dbReference>
<dbReference type="AlphaFoldDB" id="A0A0Q3EE44"/>
<dbReference type="SUPFAM" id="SSF52540">
    <property type="entry name" value="P-loop containing nucleoside triphosphate hydrolases"/>
    <property type="match status" value="1"/>
</dbReference>
<dbReference type="PRINTS" id="PR00364">
    <property type="entry name" value="DISEASERSIST"/>
</dbReference>
<feature type="domain" description="Disease resistance protein winged helix" evidence="9">
    <location>
        <begin position="418"/>
        <end position="490"/>
    </location>
</feature>
<evidence type="ECO:0000256" key="1">
    <source>
        <dbReference type="ARBA" id="ARBA00008894"/>
    </source>
</evidence>
<evidence type="ECO:0000259" key="7">
    <source>
        <dbReference type="Pfam" id="PF00931"/>
    </source>
</evidence>
<feature type="domain" description="Disease resistance R13L4/SHOC-2-like LRR" evidence="10">
    <location>
        <begin position="536"/>
        <end position="792"/>
    </location>
</feature>
<dbReference type="PANTHER" id="PTHR23155">
    <property type="entry name" value="DISEASE RESISTANCE PROTEIN RP"/>
    <property type="match status" value="1"/>
</dbReference>
<evidence type="ECO:0000259" key="9">
    <source>
        <dbReference type="Pfam" id="PF23559"/>
    </source>
</evidence>
<evidence type="ECO:0008006" key="14">
    <source>
        <dbReference type="Google" id="ProtNLM"/>
    </source>
</evidence>
<dbReference type="InterPro" id="IPR002182">
    <property type="entry name" value="NB-ARC"/>
</dbReference>
<reference evidence="11 12" key="1">
    <citation type="journal article" date="2010" name="Nature">
        <title>Genome sequencing and analysis of the model grass Brachypodium distachyon.</title>
        <authorList>
            <consortium name="International Brachypodium Initiative"/>
        </authorList>
    </citation>
    <scope>NUCLEOTIDE SEQUENCE [LARGE SCALE GENOMIC DNA]</scope>
    <source>
        <strain evidence="11 12">Bd21</strain>
    </source>
</reference>
<keyword evidence="3" id="KW-0677">Repeat</keyword>
<dbReference type="Gene3D" id="3.40.50.300">
    <property type="entry name" value="P-loop containing nucleotide triphosphate hydrolases"/>
    <property type="match status" value="1"/>
</dbReference>
<dbReference type="Proteomes" id="UP000008810">
    <property type="component" value="Chromosome 4"/>
</dbReference>
<dbReference type="GO" id="GO:0042742">
    <property type="term" value="P:defense response to bacterium"/>
    <property type="evidence" value="ECO:0007669"/>
    <property type="project" value="UniProtKB-ARBA"/>
</dbReference>
<dbReference type="InterPro" id="IPR032675">
    <property type="entry name" value="LRR_dom_sf"/>
</dbReference>
<proteinExistence type="inferred from homology"/>
<dbReference type="EnsemblPlants" id="KQJ85950">
    <property type="protein sequence ID" value="KQJ85950"/>
    <property type="gene ID" value="BRADI_4g02544v3"/>
</dbReference>
<dbReference type="Gene3D" id="3.80.10.10">
    <property type="entry name" value="Ribonuclease Inhibitor"/>
    <property type="match status" value="1"/>
</dbReference>
<dbReference type="Pfam" id="PF18052">
    <property type="entry name" value="Rx_N"/>
    <property type="match status" value="1"/>
</dbReference>
<dbReference type="GO" id="GO:0002758">
    <property type="term" value="P:innate immune response-activating signaling pathway"/>
    <property type="evidence" value="ECO:0007669"/>
    <property type="project" value="UniProtKB-ARBA"/>
</dbReference>
<dbReference type="InterPro" id="IPR038005">
    <property type="entry name" value="RX-like_CC"/>
</dbReference>
<dbReference type="ExpressionAtlas" id="A0A0Q3EE44">
    <property type="expression patterns" value="baseline and differential"/>
</dbReference>
<evidence type="ECO:0000259" key="8">
    <source>
        <dbReference type="Pfam" id="PF18052"/>
    </source>
</evidence>
<accession>A0A0Q3EE44</accession>